<dbReference type="KEGG" id="dpte:113798626"/>
<sequence>MIIMDMNTIVNKHLNAPVSDKTFNILSNELDSSSSAYIDYYHTSSSSSSSTTIVKKTERNPYLRDLRQNYQLNSSTESFHSSLIGDCCAGDGDNFDHHHQTSLIDKFDLSDESNLSTLTTTTTTSISTTVADTLTATNLMLIHSDTGIGFEEEDEEEAEDDDDGKDINVELDSIVDKEFRFQSEKSKLFNYQLNDHNNNNNSSSTTIFDRTLFSTNSKVIFGNKKFYI</sequence>
<dbReference type="AlphaFoldDB" id="A0A6P6YI82"/>
<gene>
    <name evidence="2" type="primary">LOC113798626</name>
</gene>
<accession>A0A6P6YI82</accession>
<dbReference type="RefSeq" id="XP_027204990.1">
    <property type="nucleotide sequence ID" value="XM_027349189.1"/>
</dbReference>
<proteinExistence type="predicted"/>
<organism evidence="1 2">
    <name type="scientific">Dermatophagoides pteronyssinus</name>
    <name type="common">European house dust mite</name>
    <dbReference type="NCBI Taxonomy" id="6956"/>
    <lineage>
        <taxon>Eukaryota</taxon>
        <taxon>Metazoa</taxon>
        <taxon>Ecdysozoa</taxon>
        <taxon>Arthropoda</taxon>
        <taxon>Chelicerata</taxon>
        <taxon>Arachnida</taxon>
        <taxon>Acari</taxon>
        <taxon>Acariformes</taxon>
        <taxon>Sarcoptiformes</taxon>
        <taxon>Astigmata</taxon>
        <taxon>Psoroptidia</taxon>
        <taxon>Analgoidea</taxon>
        <taxon>Pyroglyphidae</taxon>
        <taxon>Dermatophagoidinae</taxon>
        <taxon>Dermatophagoides</taxon>
    </lineage>
</organism>
<evidence type="ECO:0000313" key="1">
    <source>
        <dbReference type="Proteomes" id="UP000515146"/>
    </source>
</evidence>
<name>A0A6P6YI82_DERPT</name>
<protein>
    <submittedName>
        <fullName evidence="2">Uncharacterized protein LOC113798626</fullName>
    </submittedName>
</protein>
<dbReference type="Proteomes" id="UP000515146">
    <property type="component" value="Unplaced"/>
</dbReference>
<keyword evidence="1" id="KW-1185">Reference proteome</keyword>
<evidence type="ECO:0000313" key="2">
    <source>
        <dbReference type="RefSeq" id="XP_027204990.1"/>
    </source>
</evidence>
<reference evidence="2" key="1">
    <citation type="submission" date="2025-08" db="UniProtKB">
        <authorList>
            <consortium name="RefSeq"/>
        </authorList>
    </citation>
    <scope>IDENTIFICATION</scope>
    <source>
        <strain evidence="2">Airmid</strain>
    </source>
</reference>
<dbReference type="InParanoid" id="A0A6P6YI82"/>